<dbReference type="GO" id="GO:0016020">
    <property type="term" value="C:membrane"/>
    <property type="evidence" value="ECO:0007669"/>
    <property type="project" value="UniProtKB-SubCell"/>
</dbReference>
<evidence type="ECO:0000313" key="3">
    <source>
        <dbReference type="EMBL" id="RRT39016.1"/>
    </source>
</evidence>
<evidence type="ECO:0000259" key="2">
    <source>
        <dbReference type="Pfam" id="PF12819"/>
    </source>
</evidence>
<feature type="domain" description="Malectin-like" evidence="2">
    <location>
        <begin position="203"/>
        <end position="353"/>
    </location>
</feature>
<dbReference type="InterPro" id="IPR024788">
    <property type="entry name" value="Malectin-like_Carb-bd_dom"/>
</dbReference>
<reference evidence="3 4" key="1">
    <citation type="journal article" date="2014" name="Agronomy (Basel)">
        <title>A Draft Genome Sequence for Ensete ventricosum, the Drought-Tolerant Tree Against Hunger.</title>
        <authorList>
            <person name="Harrison J."/>
            <person name="Moore K.A."/>
            <person name="Paszkiewicz K."/>
            <person name="Jones T."/>
            <person name="Grant M."/>
            <person name="Ambacheew D."/>
            <person name="Muzemil S."/>
            <person name="Studholme D.J."/>
        </authorList>
    </citation>
    <scope>NUCLEOTIDE SEQUENCE [LARGE SCALE GENOMIC DNA]</scope>
</reference>
<dbReference type="Proteomes" id="UP000287651">
    <property type="component" value="Unassembled WGS sequence"/>
</dbReference>
<dbReference type="Pfam" id="PF12819">
    <property type="entry name" value="Malectin_like"/>
    <property type="match status" value="2"/>
</dbReference>
<name>A0A426XHR2_ENSVE</name>
<gene>
    <name evidence="3" type="ORF">B296_00039093</name>
</gene>
<dbReference type="Gene3D" id="2.60.120.430">
    <property type="entry name" value="Galactose-binding lectin"/>
    <property type="match status" value="1"/>
</dbReference>
<dbReference type="EMBL" id="AMZH03020599">
    <property type="protein sequence ID" value="RRT39016.1"/>
    <property type="molecule type" value="Genomic_DNA"/>
</dbReference>
<dbReference type="PANTHER" id="PTHR45631:SF202">
    <property type="entry name" value="SENESCENCE-INDUCED RECEPTOR-LIKE SERINE_THREONINE-PROTEIN KINASE"/>
    <property type="match status" value="1"/>
</dbReference>
<organism evidence="3 4">
    <name type="scientific">Ensete ventricosum</name>
    <name type="common">Abyssinian banana</name>
    <name type="synonym">Musa ensete</name>
    <dbReference type="NCBI Taxonomy" id="4639"/>
    <lineage>
        <taxon>Eukaryota</taxon>
        <taxon>Viridiplantae</taxon>
        <taxon>Streptophyta</taxon>
        <taxon>Embryophyta</taxon>
        <taxon>Tracheophyta</taxon>
        <taxon>Spermatophyta</taxon>
        <taxon>Magnoliopsida</taxon>
        <taxon>Liliopsida</taxon>
        <taxon>Zingiberales</taxon>
        <taxon>Musaceae</taxon>
        <taxon>Ensete</taxon>
    </lineage>
</organism>
<feature type="domain" description="Malectin-like" evidence="2">
    <location>
        <begin position="4"/>
        <end position="175"/>
    </location>
</feature>
<sequence length="470" mass="52197">MEGDASYNDTATGIIYVPDAQYIDSGVNHKISKTYMEATAAPAQAETLRSFPNGSRNCYTVGGINKGEKYLIRALLLHGDYDGLPPVVFDLHLGVNFWQSVNITDPSALLQAEVITVAQEEHFAVCLVNTNSGTPFISALEVRQISSSDVYRDVNQTNSLVLGTRLNMGDAQNILRKEFSFPFFGFVAGSSPDELFVCGRIFMCRYPDDAYDRFWTPFSKLPYWFNINSSETIQRNPGDEFQVPGAVMATAVTPSDNTSLLLLMSSKPGPVRPEYYVYMHFADFDAPSPNRTRLFDVYVNNEVEASNFQPNYLLSTHISLTYDLRPAVEYDIDLNHTGGSTLPPILNAIEIYTLLSLPDTTTYENDGSLSWLTHLVQSRVVPVSAKHHASLVNMLVDAMMNLKKMYKMAKWQGDPCSPEKFTWSGITCSLSSSEQRQRITSLYVPLNLSSLGLTGTIPSDLAKLTAIKSL</sequence>
<dbReference type="PANTHER" id="PTHR45631">
    <property type="entry name" value="OS07G0107800 PROTEIN-RELATED"/>
    <property type="match status" value="1"/>
</dbReference>
<dbReference type="AlphaFoldDB" id="A0A426XHR2"/>
<dbReference type="Gene3D" id="3.80.10.10">
    <property type="entry name" value="Ribonuclease Inhibitor"/>
    <property type="match status" value="1"/>
</dbReference>
<comment type="caution">
    <text evidence="3">The sequence shown here is derived from an EMBL/GenBank/DDBJ whole genome shotgun (WGS) entry which is preliminary data.</text>
</comment>
<dbReference type="InterPro" id="IPR032675">
    <property type="entry name" value="LRR_dom_sf"/>
</dbReference>
<protein>
    <recommendedName>
        <fullName evidence="2">Malectin-like domain-containing protein</fullName>
    </recommendedName>
</protein>
<proteinExistence type="predicted"/>
<accession>A0A426XHR2</accession>
<comment type="subcellular location">
    <subcellularLocation>
        <location evidence="1">Membrane</location>
        <topology evidence="1">Single-pass membrane protein</topology>
    </subcellularLocation>
</comment>
<evidence type="ECO:0000313" key="4">
    <source>
        <dbReference type="Proteomes" id="UP000287651"/>
    </source>
</evidence>
<evidence type="ECO:0000256" key="1">
    <source>
        <dbReference type="ARBA" id="ARBA00004167"/>
    </source>
</evidence>